<reference evidence="1 2" key="1">
    <citation type="submission" date="2013-03" db="EMBL/GenBank/DDBJ databases">
        <authorList>
            <person name="Warren W."/>
            <person name="Wilson R.K."/>
        </authorList>
    </citation>
    <scope>NUCLEOTIDE SEQUENCE</scope>
</reference>
<dbReference type="GeneTree" id="ENSGT00940000163505"/>
<name>A0A7N9ICF4_MACFA</name>
<proteinExistence type="predicted"/>
<evidence type="ECO:0000313" key="1">
    <source>
        <dbReference type="Ensembl" id="ENSMFAP00000053307.1"/>
    </source>
</evidence>
<keyword evidence="2" id="KW-1185">Reference proteome</keyword>
<sequence length="152" mass="17270">LLQVAQWVTAGIKPSPQHCRDRQNTHFRWTSWLLKRRGDQPTYAWFFLPSFSQVSHVSSSPGRERPGVLLLLLLFFFFLRRSLALSPWLECSGRISAHCKLRLPGLRHSPASASRVAGTTGACHLARLVFLYFLVETGFHHISQDSLDLLTS</sequence>
<dbReference type="PANTHER" id="PTHR12138">
    <property type="entry name" value="PRIMATE-EXPANDED PROTEIN FAMILY"/>
    <property type="match status" value="1"/>
</dbReference>
<reference evidence="1" key="2">
    <citation type="submission" date="2025-08" db="UniProtKB">
        <authorList>
            <consortium name="Ensembl"/>
        </authorList>
    </citation>
    <scope>IDENTIFICATION</scope>
</reference>
<protein>
    <submittedName>
        <fullName evidence="1">Uncharacterized protein</fullName>
    </submittedName>
</protein>
<evidence type="ECO:0000313" key="2">
    <source>
        <dbReference type="Proteomes" id="UP000233100"/>
    </source>
</evidence>
<accession>A0A7N9ICF4</accession>
<dbReference type="Ensembl" id="ENSMFAT00000098288.1">
    <property type="protein sequence ID" value="ENSMFAP00000053307.1"/>
    <property type="gene ID" value="ENSMFAG00000048806.1"/>
</dbReference>
<dbReference type="AlphaFoldDB" id="A0A7N9ICF4"/>
<reference evidence="1" key="3">
    <citation type="submission" date="2025-09" db="UniProtKB">
        <authorList>
            <consortium name="Ensembl"/>
        </authorList>
    </citation>
    <scope>IDENTIFICATION</scope>
</reference>
<organism evidence="1 2">
    <name type="scientific">Macaca fascicularis</name>
    <name type="common">Crab-eating macaque</name>
    <name type="synonym">Cynomolgus monkey</name>
    <dbReference type="NCBI Taxonomy" id="9541"/>
    <lineage>
        <taxon>Eukaryota</taxon>
        <taxon>Metazoa</taxon>
        <taxon>Chordata</taxon>
        <taxon>Craniata</taxon>
        <taxon>Vertebrata</taxon>
        <taxon>Euteleostomi</taxon>
        <taxon>Mammalia</taxon>
        <taxon>Eutheria</taxon>
        <taxon>Euarchontoglires</taxon>
        <taxon>Primates</taxon>
        <taxon>Haplorrhini</taxon>
        <taxon>Catarrhini</taxon>
        <taxon>Cercopithecidae</taxon>
        <taxon>Cercopithecinae</taxon>
        <taxon>Macaca</taxon>
    </lineage>
</organism>
<dbReference type="Proteomes" id="UP000233100">
    <property type="component" value="Chromosome 10"/>
</dbReference>
<dbReference type="PANTHER" id="PTHR12138:SF75">
    <property type="entry name" value="SECRETED PROTEIN"/>
    <property type="match status" value="1"/>
</dbReference>